<evidence type="ECO:0000256" key="9">
    <source>
        <dbReference type="ARBA" id="ARBA00023136"/>
    </source>
</evidence>
<reference evidence="12" key="1">
    <citation type="submission" date="2021-01" db="EMBL/GenBank/DDBJ databases">
        <authorList>
            <person name="Corre E."/>
            <person name="Pelletier E."/>
            <person name="Niang G."/>
            <person name="Scheremetjew M."/>
            <person name="Finn R."/>
            <person name="Kale V."/>
            <person name="Holt S."/>
            <person name="Cochrane G."/>
            <person name="Meng A."/>
            <person name="Brown T."/>
            <person name="Cohen L."/>
        </authorList>
    </citation>
    <scope>NUCLEOTIDE SEQUENCE</scope>
    <source>
        <strain evidence="12">CCMP 769</strain>
    </source>
</reference>
<dbReference type="AlphaFoldDB" id="A0A7S2ZQ62"/>
<protein>
    <submittedName>
        <fullName evidence="12">Uncharacterized protein</fullName>
    </submittedName>
</protein>
<comment type="subcellular location">
    <subcellularLocation>
        <location evidence="1">Membrane</location>
        <topology evidence="1">Multi-pass membrane protein</topology>
    </subcellularLocation>
    <subcellularLocation>
        <location evidence="2">Plastid</location>
        <location evidence="2">Chloroplast</location>
    </subcellularLocation>
</comment>
<dbReference type="EMBL" id="HBHW01018264">
    <property type="protein sequence ID" value="CAE0046046.1"/>
    <property type="molecule type" value="Transcribed_RNA"/>
</dbReference>
<evidence type="ECO:0000256" key="8">
    <source>
        <dbReference type="ARBA" id="ARBA00022989"/>
    </source>
</evidence>
<dbReference type="PANTHER" id="PTHR31620">
    <property type="entry name" value="PROTEIN RETICULATA-RELATED 2, CHLOROPLASTIC-RELATED"/>
    <property type="match status" value="1"/>
</dbReference>
<keyword evidence="5" id="KW-0934">Plastid</keyword>
<keyword evidence="6 11" id="KW-0812">Transmembrane</keyword>
<evidence type="ECO:0000256" key="7">
    <source>
        <dbReference type="ARBA" id="ARBA00022946"/>
    </source>
</evidence>
<keyword evidence="8 11" id="KW-1133">Transmembrane helix</keyword>
<evidence type="ECO:0000313" key="12">
    <source>
        <dbReference type="EMBL" id="CAE0046046.1"/>
    </source>
</evidence>
<keyword evidence="7" id="KW-0809">Transit peptide</keyword>
<dbReference type="Pfam" id="PF11891">
    <property type="entry name" value="RETICULATA-like"/>
    <property type="match status" value="1"/>
</dbReference>
<proteinExistence type="inferred from homology"/>
<feature type="compositionally biased region" description="Gly residues" evidence="10">
    <location>
        <begin position="53"/>
        <end position="80"/>
    </location>
</feature>
<organism evidence="12">
    <name type="scientific">Rhodosorus marinus</name>
    <dbReference type="NCBI Taxonomy" id="101924"/>
    <lineage>
        <taxon>Eukaryota</taxon>
        <taxon>Rhodophyta</taxon>
        <taxon>Stylonematophyceae</taxon>
        <taxon>Stylonematales</taxon>
        <taxon>Stylonemataceae</taxon>
        <taxon>Rhodosorus</taxon>
    </lineage>
</organism>
<sequence length="366" mass="39349">MTSLCFSYGAVALAAGVRPSISSFSSARKGRGRVLVRLLSGEATEGAQVEVEVGGGDGGGVDGNFGNGGDGDGSGDGEGPSGSDREMVMRFMESSGATVEQVDPKVWSAFQAGNISGLAVVNYLKCVLNPAKKLFLRLLPFTLSRVMADNLFIFKVGVEEGLGIFGKLSAEAEQRRGSFLKEIDFVLCNLLTAFLVDFGLVYLPAPSVKLRGEGAENWFRMMNRILPSSIFVKDPSVTLAQRFQGFFWTGAKLFGVGFACCFTSAVITNLIIFSRTKLDPSFTPENAMQNPFSVSAMYATFLALSSNTRYQIVNGIEQHFLPVLFGRLPPIATEAATLGLRFGNTFWGSQQWVIFATLTGVQKSGH</sequence>
<evidence type="ECO:0000256" key="2">
    <source>
        <dbReference type="ARBA" id="ARBA00004229"/>
    </source>
</evidence>
<keyword evidence="9 11" id="KW-0472">Membrane</keyword>
<evidence type="ECO:0000256" key="11">
    <source>
        <dbReference type="SAM" id="Phobius"/>
    </source>
</evidence>
<dbReference type="GO" id="GO:0016020">
    <property type="term" value="C:membrane"/>
    <property type="evidence" value="ECO:0007669"/>
    <property type="project" value="UniProtKB-SubCell"/>
</dbReference>
<name>A0A7S2ZQ62_9RHOD</name>
<dbReference type="GO" id="GO:0009507">
    <property type="term" value="C:chloroplast"/>
    <property type="evidence" value="ECO:0007669"/>
    <property type="project" value="UniProtKB-SubCell"/>
</dbReference>
<evidence type="ECO:0000256" key="5">
    <source>
        <dbReference type="ARBA" id="ARBA00022640"/>
    </source>
</evidence>
<evidence type="ECO:0000256" key="6">
    <source>
        <dbReference type="ARBA" id="ARBA00022692"/>
    </source>
</evidence>
<feature type="region of interest" description="Disordered" evidence="10">
    <location>
        <begin position="53"/>
        <end position="84"/>
    </location>
</feature>
<evidence type="ECO:0000256" key="3">
    <source>
        <dbReference type="ARBA" id="ARBA00010793"/>
    </source>
</evidence>
<comment type="similarity">
    <text evidence="3">Belongs to the RETICULATA family.</text>
</comment>
<evidence type="ECO:0000256" key="1">
    <source>
        <dbReference type="ARBA" id="ARBA00004141"/>
    </source>
</evidence>
<feature type="transmembrane region" description="Helical" evidence="11">
    <location>
        <begin position="253"/>
        <end position="273"/>
    </location>
</feature>
<evidence type="ECO:0000256" key="4">
    <source>
        <dbReference type="ARBA" id="ARBA00022528"/>
    </source>
</evidence>
<accession>A0A7S2ZQ62</accession>
<dbReference type="InterPro" id="IPR021825">
    <property type="entry name" value="RETICULATA-related"/>
</dbReference>
<keyword evidence="4" id="KW-0150">Chloroplast</keyword>
<evidence type="ECO:0000256" key="10">
    <source>
        <dbReference type="SAM" id="MobiDB-lite"/>
    </source>
</evidence>
<dbReference type="PANTHER" id="PTHR31620:SF8">
    <property type="entry name" value="PROTEIN RETICULATA-RELATED 4, CHLOROPLASTIC-LIKE"/>
    <property type="match status" value="1"/>
</dbReference>
<gene>
    <name evidence="12" type="ORF">RMAR00112_LOCUS14023</name>
</gene>